<dbReference type="InterPro" id="IPR006143">
    <property type="entry name" value="RND_pump_MFP"/>
</dbReference>
<gene>
    <name evidence="8" type="primary">mdtA_1</name>
    <name evidence="8" type="ORF">R54767_01355</name>
</gene>
<reference evidence="8 9" key="1">
    <citation type="submission" date="2021-04" db="EMBL/GenBank/DDBJ databases">
        <authorList>
            <person name="Vanwijnsberghe S."/>
        </authorList>
    </citation>
    <scope>NUCLEOTIDE SEQUENCE [LARGE SCALE GENOMIC DNA]</scope>
    <source>
        <strain evidence="8 9">LMG 32171</strain>
    </source>
</reference>
<dbReference type="RefSeq" id="WP_228976478.1">
    <property type="nucleotide sequence ID" value="NZ_CAJQYY010000006.1"/>
</dbReference>
<dbReference type="PANTHER" id="PTHR30469:SF15">
    <property type="entry name" value="HLYD FAMILY OF SECRETION PROTEINS"/>
    <property type="match status" value="1"/>
</dbReference>
<comment type="caution">
    <text evidence="8">The sequence shown here is derived from an EMBL/GenBank/DDBJ whole genome shotgun (WGS) entry which is preliminary data.</text>
</comment>
<proteinExistence type="inferred from homology"/>
<evidence type="ECO:0000256" key="1">
    <source>
        <dbReference type="ARBA" id="ARBA00004196"/>
    </source>
</evidence>
<dbReference type="InterPro" id="IPR058792">
    <property type="entry name" value="Beta-barrel_RND_2"/>
</dbReference>
<dbReference type="Pfam" id="PF25967">
    <property type="entry name" value="RND-MFP_C"/>
    <property type="match status" value="1"/>
</dbReference>
<dbReference type="EMBL" id="CAJQYY010000006">
    <property type="protein sequence ID" value="CAG4892657.1"/>
    <property type="molecule type" value="Genomic_DNA"/>
</dbReference>
<keyword evidence="3" id="KW-0813">Transport</keyword>
<protein>
    <submittedName>
        <fullName evidence="8">Multidrug resistance protein MdtA</fullName>
    </submittedName>
</protein>
<feature type="domain" description="Multidrug resistance protein MdtA-like barrel-sandwich hybrid" evidence="5">
    <location>
        <begin position="63"/>
        <end position="195"/>
    </location>
</feature>
<evidence type="ECO:0000259" key="7">
    <source>
        <dbReference type="Pfam" id="PF25967"/>
    </source>
</evidence>
<evidence type="ECO:0000313" key="9">
    <source>
        <dbReference type="Proteomes" id="UP000789752"/>
    </source>
</evidence>
<dbReference type="Gene3D" id="2.40.30.170">
    <property type="match status" value="1"/>
</dbReference>
<sequence>MRTAALVSVLSAVTVLSACHRNEVAAPAPRPVVAQAVHPDGHPVSATLPGEVQARYSTPLSFRIAGKIIERHVRLGDVVKSGEVVARLDPADAQKNAASAQAQLEAAKSRAVYAKQQFDRDRAQARENLISQAQLEQTEDAYTSAIAQRDQAQQQTALAQDQLKYATLTADHAGVITAEQADTGQNVSAGQAVYNLAWTGDVDVVCDVPESALASLATGQVAKVTLSALPGRTFSARVRELSPAADAQSRTYRAKLTLENPGPEVRLGMTADIALTQPVPAASAASSFVVPATALFHDGNAPALWIVHAGDNKLELRRVQVSRYNERTIAISRGLNDGDRVVLQGVHTVTAGEQVRVIAPLHPEDFAS</sequence>
<feature type="domain" description="CusB-like beta-barrel" evidence="6">
    <location>
        <begin position="204"/>
        <end position="277"/>
    </location>
</feature>
<keyword evidence="9" id="KW-1185">Reference proteome</keyword>
<keyword evidence="4" id="KW-0175">Coiled coil</keyword>
<comment type="subcellular location">
    <subcellularLocation>
        <location evidence="1">Cell envelope</location>
    </subcellularLocation>
</comment>
<dbReference type="PANTHER" id="PTHR30469">
    <property type="entry name" value="MULTIDRUG RESISTANCE PROTEIN MDTA"/>
    <property type="match status" value="1"/>
</dbReference>
<dbReference type="InterPro" id="IPR058627">
    <property type="entry name" value="MdtA-like_C"/>
</dbReference>
<accession>A0ABN7QGY1</accession>
<evidence type="ECO:0000256" key="4">
    <source>
        <dbReference type="SAM" id="Coils"/>
    </source>
</evidence>
<organism evidence="8 9">
    <name type="scientific">Paraburkholderia gardini</name>
    <dbReference type="NCBI Taxonomy" id="2823469"/>
    <lineage>
        <taxon>Bacteria</taxon>
        <taxon>Pseudomonadati</taxon>
        <taxon>Pseudomonadota</taxon>
        <taxon>Betaproteobacteria</taxon>
        <taxon>Burkholderiales</taxon>
        <taxon>Burkholderiaceae</taxon>
        <taxon>Paraburkholderia</taxon>
    </lineage>
</organism>
<evidence type="ECO:0000256" key="3">
    <source>
        <dbReference type="ARBA" id="ARBA00022448"/>
    </source>
</evidence>
<evidence type="ECO:0000259" key="6">
    <source>
        <dbReference type="Pfam" id="PF25954"/>
    </source>
</evidence>
<dbReference type="PROSITE" id="PS51257">
    <property type="entry name" value="PROKAR_LIPOPROTEIN"/>
    <property type="match status" value="1"/>
</dbReference>
<dbReference type="Gene3D" id="2.40.420.20">
    <property type="match status" value="1"/>
</dbReference>
<dbReference type="InterPro" id="IPR058625">
    <property type="entry name" value="MdtA-like_BSH"/>
</dbReference>
<feature type="domain" description="Multidrug resistance protein MdtA-like C-terminal permuted SH3" evidence="7">
    <location>
        <begin position="289"/>
        <end position="346"/>
    </location>
</feature>
<name>A0ABN7QGY1_9BURK</name>
<dbReference type="NCBIfam" id="TIGR01730">
    <property type="entry name" value="RND_mfp"/>
    <property type="match status" value="1"/>
</dbReference>
<evidence type="ECO:0000256" key="2">
    <source>
        <dbReference type="ARBA" id="ARBA00009477"/>
    </source>
</evidence>
<dbReference type="Gene3D" id="2.40.50.100">
    <property type="match status" value="1"/>
</dbReference>
<evidence type="ECO:0000313" key="8">
    <source>
        <dbReference type="EMBL" id="CAG4892657.1"/>
    </source>
</evidence>
<evidence type="ECO:0000259" key="5">
    <source>
        <dbReference type="Pfam" id="PF25917"/>
    </source>
</evidence>
<dbReference type="Gene3D" id="1.10.287.470">
    <property type="entry name" value="Helix hairpin bin"/>
    <property type="match status" value="1"/>
</dbReference>
<dbReference type="Pfam" id="PF25954">
    <property type="entry name" value="Beta-barrel_RND_2"/>
    <property type="match status" value="1"/>
</dbReference>
<dbReference type="SUPFAM" id="SSF111369">
    <property type="entry name" value="HlyD-like secretion proteins"/>
    <property type="match status" value="1"/>
</dbReference>
<comment type="similarity">
    <text evidence="2">Belongs to the membrane fusion protein (MFP) (TC 8.A.1) family.</text>
</comment>
<dbReference type="Proteomes" id="UP000789752">
    <property type="component" value="Unassembled WGS sequence"/>
</dbReference>
<dbReference type="Pfam" id="PF25917">
    <property type="entry name" value="BSH_RND"/>
    <property type="match status" value="1"/>
</dbReference>
<feature type="coiled-coil region" evidence="4">
    <location>
        <begin position="97"/>
        <end position="155"/>
    </location>
</feature>